<evidence type="ECO:0000256" key="3">
    <source>
        <dbReference type="ARBA" id="ARBA00022617"/>
    </source>
</evidence>
<dbReference type="InterPro" id="IPR050121">
    <property type="entry name" value="Cytochrome_P450_monoxygenase"/>
</dbReference>
<evidence type="ECO:0000256" key="7">
    <source>
        <dbReference type="ARBA" id="ARBA00023033"/>
    </source>
</evidence>
<keyword evidence="4" id="KW-0479">Metal-binding</keyword>
<keyword evidence="9" id="KW-1185">Reference proteome</keyword>
<evidence type="ECO:0000313" key="9">
    <source>
        <dbReference type="Proteomes" id="UP001521785"/>
    </source>
</evidence>
<dbReference type="PRINTS" id="PR00385">
    <property type="entry name" value="P450"/>
</dbReference>
<evidence type="ECO:0000256" key="4">
    <source>
        <dbReference type="ARBA" id="ARBA00022723"/>
    </source>
</evidence>
<accession>A0ABR3RBV5</accession>
<keyword evidence="7" id="KW-0503">Monooxygenase</keyword>
<organism evidence="8 9">
    <name type="scientific">Paraconiothyrium brasiliense</name>
    <dbReference type="NCBI Taxonomy" id="300254"/>
    <lineage>
        <taxon>Eukaryota</taxon>
        <taxon>Fungi</taxon>
        <taxon>Dikarya</taxon>
        <taxon>Ascomycota</taxon>
        <taxon>Pezizomycotina</taxon>
        <taxon>Dothideomycetes</taxon>
        <taxon>Pleosporomycetidae</taxon>
        <taxon>Pleosporales</taxon>
        <taxon>Massarineae</taxon>
        <taxon>Didymosphaeriaceae</taxon>
        <taxon>Paraconiothyrium</taxon>
    </lineage>
</organism>
<dbReference type="Proteomes" id="UP001521785">
    <property type="component" value="Unassembled WGS sequence"/>
</dbReference>
<dbReference type="Gene3D" id="1.10.630.10">
    <property type="entry name" value="Cytochrome P450"/>
    <property type="match status" value="1"/>
</dbReference>
<keyword evidence="5" id="KW-0560">Oxidoreductase</keyword>
<protein>
    <recommendedName>
        <fullName evidence="10">Cytochrome P450</fullName>
    </recommendedName>
</protein>
<dbReference type="InterPro" id="IPR002401">
    <property type="entry name" value="Cyt_P450_E_grp-I"/>
</dbReference>
<dbReference type="InterPro" id="IPR001128">
    <property type="entry name" value="Cyt_P450"/>
</dbReference>
<comment type="cofactor">
    <cofactor evidence="1">
        <name>heme</name>
        <dbReference type="ChEBI" id="CHEBI:30413"/>
    </cofactor>
</comment>
<gene>
    <name evidence="8" type="ORF">SLS60_006519</name>
</gene>
<evidence type="ECO:0008006" key="10">
    <source>
        <dbReference type="Google" id="ProtNLM"/>
    </source>
</evidence>
<sequence length="320" mass="36152">MTAALRRQLKWCTMGIEMNPFDNIKSIVRPFVHMYNTRIMNNYLTYQLEKRYSSVLGQQHIPGKSVIDLAMKAYLDENPGSTGIPAPFKSAAMAQIKLFVFAGHDTTSTATVFTFHLLSKHPEVLQKVREEHDAVLGPVSDVPSLLSSKPQLLNQLTYTLASIKEALRIYPTVSTIRSGQRGLHLFSPNGQSFPTANCMIWGDHYSNHHNPHIWNRPEEYLPERWLCTEEDSLYPPKHAWRPFERGPRNCIGQELALTEIKLILALTIREFDIADAYAEFDKTRGITGNVKVNGQRAYMVRIGGGGHPANGYPCRARCLA</sequence>
<comment type="caution">
    <text evidence="8">The sequence shown here is derived from an EMBL/GenBank/DDBJ whole genome shotgun (WGS) entry which is preliminary data.</text>
</comment>
<evidence type="ECO:0000256" key="1">
    <source>
        <dbReference type="ARBA" id="ARBA00001971"/>
    </source>
</evidence>
<dbReference type="PANTHER" id="PTHR24305:SF107">
    <property type="entry name" value="P450, PUTATIVE (EUROFUNG)-RELATED"/>
    <property type="match status" value="1"/>
</dbReference>
<comment type="pathway">
    <text evidence="2">Secondary metabolite biosynthesis.</text>
</comment>
<dbReference type="PANTHER" id="PTHR24305">
    <property type="entry name" value="CYTOCHROME P450"/>
    <property type="match status" value="1"/>
</dbReference>
<keyword evidence="6" id="KW-0408">Iron</keyword>
<reference evidence="8 9" key="1">
    <citation type="submission" date="2024-02" db="EMBL/GenBank/DDBJ databases">
        <title>De novo assembly and annotation of 12 fungi associated with fruit tree decline syndrome in Ontario, Canada.</title>
        <authorList>
            <person name="Sulman M."/>
            <person name="Ellouze W."/>
            <person name="Ilyukhin E."/>
        </authorList>
    </citation>
    <scope>NUCLEOTIDE SEQUENCE [LARGE SCALE GENOMIC DNA]</scope>
    <source>
        <strain evidence="8 9">M42-189</strain>
    </source>
</reference>
<name>A0ABR3RBV5_9PLEO</name>
<dbReference type="SUPFAM" id="SSF48264">
    <property type="entry name" value="Cytochrome P450"/>
    <property type="match status" value="1"/>
</dbReference>
<dbReference type="PRINTS" id="PR00463">
    <property type="entry name" value="EP450I"/>
</dbReference>
<evidence type="ECO:0000313" key="8">
    <source>
        <dbReference type="EMBL" id="KAL1601604.1"/>
    </source>
</evidence>
<dbReference type="EMBL" id="JAKJXO020000008">
    <property type="protein sequence ID" value="KAL1601604.1"/>
    <property type="molecule type" value="Genomic_DNA"/>
</dbReference>
<keyword evidence="3" id="KW-0349">Heme</keyword>
<dbReference type="Pfam" id="PF00067">
    <property type="entry name" value="p450"/>
    <property type="match status" value="1"/>
</dbReference>
<dbReference type="InterPro" id="IPR036396">
    <property type="entry name" value="Cyt_P450_sf"/>
</dbReference>
<evidence type="ECO:0000256" key="5">
    <source>
        <dbReference type="ARBA" id="ARBA00023002"/>
    </source>
</evidence>
<evidence type="ECO:0000256" key="2">
    <source>
        <dbReference type="ARBA" id="ARBA00005179"/>
    </source>
</evidence>
<evidence type="ECO:0000256" key="6">
    <source>
        <dbReference type="ARBA" id="ARBA00023004"/>
    </source>
</evidence>
<proteinExistence type="predicted"/>